<accession>A0ABT1XRY0</accession>
<dbReference type="EMBL" id="JANKHH010000004">
    <property type="protein sequence ID" value="MCR2834014.1"/>
    <property type="molecule type" value="Genomic_DNA"/>
</dbReference>
<organism evidence="1 2">
    <name type="scientific">Parerythrobacter lacustris</name>
    <dbReference type="NCBI Taxonomy" id="2969984"/>
    <lineage>
        <taxon>Bacteria</taxon>
        <taxon>Pseudomonadati</taxon>
        <taxon>Pseudomonadota</taxon>
        <taxon>Alphaproteobacteria</taxon>
        <taxon>Sphingomonadales</taxon>
        <taxon>Erythrobacteraceae</taxon>
        <taxon>Parerythrobacter</taxon>
    </lineage>
</organism>
<evidence type="ECO:0000313" key="1">
    <source>
        <dbReference type="EMBL" id="MCR2834014.1"/>
    </source>
</evidence>
<keyword evidence="2" id="KW-1185">Reference proteome</keyword>
<proteinExistence type="predicted"/>
<gene>
    <name evidence="1" type="ORF">NSO95_08650</name>
</gene>
<reference evidence="1 2" key="1">
    <citation type="submission" date="2022-08" db="EMBL/GenBank/DDBJ databases">
        <title>Polyphasic taxonomy analysis of Qipengyuania sp.RS5-5.</title>
        <authorList>
            <person name="Xamxidin M."/>
            <person name="Wu M."/>
        </authorList>
    </citation>
    <scope>NUCLEOTIDE SEQUENCE [LARGE SCALE GENOMIC DNA]</scope>
    <source>
        <strain evidence="1 2">RS5-5</strain>
    </source>
</reference>
<dbReference type="Proteomes" id="UP001206067">
    <property type="component" value="Unassembled WGS sequence"/>
</dbReference>
<dbReference type="RefSeq" id="WP_257595793.1">
    <property type="nucleotide sequence ID" value="NZ_JANKHH010000004.1"/>
</dbReference>
<name>A0ABT1XRY0_9SPHN</name>
<evidence type="ECO:0000313" key="2">
    <source>
        <dbReference type="Proteomes" id="UP001206067"/>
    </source>
</evidence>
<comment type="caution">
    <text evidence="1">The sequence shown here is derived from an EMBL/GenBank/DDBJ whole genome shotgun (WGS) entry which is preliminary data.</text>
</comment>
<protein>
    <submittedName>
        <fullName evidence="1">Uncharacterized protein</fullName>
    </submittedName>
</protein>
<sequence length="56" mass="6322">MTTETTSREPGRARALLSTADFKLLRRALESHAKATEDREELAKINALHHRLGTYS</sequence>